<evidence type="ECO:0000313" key="2">
    <source>
        <dbReference type="Proteomes" id="UP000259328"/>
    </source>
</evidence>
<gene>
    <name evidence="1" type="ORF">NCTC10124_01116</name>
</gene>
<reference evidence="2" key="1">
    <citation type="submission" date="2018-06" db="EMBL/GenBank/DDBJ databases">
        <authorList>
            <consortium name="Pathogen Informatics"/>
        </authorList>
    </citation>
    <scope>NUCLEOTIDE SEQUENCE [LARGE SCALE GENOMIC DNA]</scope>
    <source>
        <strain evidence="2">NCTC10124</strain>
    </source>
</reference>
<protein>
    <submittedName>
        <fullName evidence="1">Uncharacterized protein</fullName>
    </submittedName>
</protein>
<dbReference type="EMBL" id="LS991953">
    <property type="protein sequence ID" value="SYV93376.1"/>
    <property type="molecule type" value="Genomic_DNA"/>
</dbReference>
<feature type="non-terminal residue" evidence="1">
    <location>
        <position position="94"/>
    </location>
</feature>
<dbReference type="AlphaFoldDB" id="A0A3B0PPJ0"/>
<organism evidence="1 2">
    <name type="scientific">Mycoplasmopsis synoviae</name>
    <name type="common">Mycoplasma synoviae</name>
    <dbReference type="NCBI Taxonomy" id="2109"/>
    <lineage>
        <taxon>Bacteria</taxon>
        <taxon>Bacillati</taxon>
        <taxon>Mycoplasmatota</taxon>
        <taxon>Mycoplasmoidales</taxon>
        <taxon>Metamycoplasmataceae</taxon>
        <taxon>Mycoplasmopsis</taxon>
    </lineage>
</organism>
<dbReference type="Proteomes" id="UP000259328">
    <property type="component" value="Chromosome"/>
</dbReference>
<proteinExistence type="predicted"/>
<evidence type="ECO:0000313" key="1">
    <source>
        <dbReference type="EMBL" id="SYV93376.1"/>
    </source>
</evidence>
<accession>A0A3B0PPJ0</accession>
<name>A0A3B0PPJ0_MYCSY</name>
<sequence length="94" mass="11389">MAKDLEICHSSLIKEIRKTQVNMIMVPSLLRKNMTLEFAKNHFKLKSKIYKFQDFEEKFLKIYNAKEIPVERTVEFIKRNYNIKCPSIKTIYNW</sequence>